<dbReference type="OrthoDB" id="7784409at2"/>
<keyword evidence="8" id="KW-1185">Reference proteome</keyword>
<dbReference type="Proteomes" id="UP000219621">
    <property type="component" value="Unassembled WGS sequence"/>
</dbReference>
<evidence type="ECO:0000256" key="1">
    <source>
        <dbReference type="ARBA" id="ARBA00004167"/>
    </source>
</evidence>
<keyword evidence="5" id="KW-0732">Signal</keyword>
<proteinExistence type="predicted"/>
<keyword evidence="4" id="KW-0472">Membrane</keyword>
<dbReference type="PANTHER" id="PTHR36985">
    <property type="entry name" value="TRANSLOCATION AND ASSEMBLY MODULE SUBUNIT TAMB"/>
    <property type="match status" value="1"/>
</dbReference>
<comment type="subcellular location">
    <subcellularLocation>
        <location evidence="1">Membrane</location>
        <topology evidence="1">Single-pass membrane protein</topology>
    </subcellularLocation>
</comment>
<dbReference type="PANTHER" id="PTHR36985:SF1">
    <property type="entry name" value="TRANSLOCATION AND ASSEMBLY MODULE SUBUNIT TAMB"/>
    <property type="match status" value="1"/>
</dbReference>
<feature type="chain" id="PRO_5012651261" evidence="5">
    <location>
        <begin position="22"/>
        <end position="1434"/>
    </location>
</feature>
<evidence type="ECO:0000256" key="2">
    <source>
        <dbReference type="ARBA" id="ARBA00022692"/>
    </source>
</evidence>
<evidence type="ECO:0000259" key="6">
    <source>
        <dbReference type="Pfam" id="PF04357"/>
    </source>
</evidence>
<sequence>MAGVVRSFAAAAVLAGGLAVAAPAPAAAGPIDDFVRGQLESVLSSSGIEAEIGSLDGLLGTVVVEDVVLSDEQGVFLRIPRGVFDWKPGSLVRGKLRVEELRLENPEFLRMPVLPPAPEEEQPSEGGFDFGMLSRLAVEDLTIENLSLGQPILGEAMRLSATGSLVPAEEDDGIVLDLTVDRLDGAGGKAQVAATLAAGQELALDLQVGEPQGGILARLLDLPGLPPVRLALEGAGPAAEWQGELSAVAEDLATVEGTVGLSYPEDGRWSVETDLAATVTDQAPQAWQALVRDELSLQVAANALGDAVAVESLTASTDAYALSASGLSVGPDGGLTGEATLTTDDADAFAALVDLPFASGTATVQLAGTLNEPQATVDTTLNAVQAGPETIEQITARLQVAAGGPVTDPASPLTLSGGATLTGLPEAVPGDTAEVAVDATLNRETGALDIRFLQVETPQLVAEAELTADIEELTAAGTITARADRIAPLAELAGLQVTGDGVLEITLDRAGADGEVDGSARLALSSLSWADPLYAEAIGDRLTVTADLARTAEGEMRVSDLAIDSAGVTGGGRAVVSAALDSVEADLALDVPNLAAVAPGVNGPVRLETQVSGPLASPDVQLTATSPGLTAGGTPLDDLRLELTAEGLDADGTAGTLALTARGPGGAPVRLRTPYEAEEGFQSIRLPNLDAAAAGLDLGGAVSATLAPQMSLDGRLTGRVTDWQALSAVAGMPLSGRGATAEVRLQGQSAVATITADRLTLPDQGAEVAEVTLRADLGDLFGTPTVDVSLTTGDGSAGGLAWTRAAVDMDGTAEQGTVQARLAGETELRAAATYDLPDSRITLTTFRARNDPQDLTVALTQPATVSFGQGLDVSDVRLSVNGQGVVALDAALGARRVDIDMRVQDLPLDLAQDVAAGPNVTGLLNARVDISGPPSNPTGTIVATIPDLDIPDATVGDLALRLTGDLANERLDMRLALEGVQADELLGTASVPVAFSAEGIPSIPEDEPLQALVRWRGQVASVWQLVPVVGHRLTGTGAGVVGVEGTLADPQLTADLRLSDGRYENLEYGTVITDLAVEASRRPDGTVGILLTGRDGGDGTVRLEGRAELAEDGTLLLAADGDLRSATLVRRDDLVVALSGDLGFEGPLDGGAMTADLTVEYALFRLVNSFGGGYRTLDVVEVGEGAPPPAEAEEEGGGVNVSLDVTVTAPNQVYVRGRGLDSEWSGAIRVTGTSSDPVAVGQLQVVRGRFDLVGNTFVFTEGVVELTGGTSIDPRFDIAAANETDDGLTAIIRVTGTASSPELELTSRPALPQDEVMARVLFGRSLADLGPVEALQAANAVRVLSGFGGGGPGIMDVVRDTLGVDTLRVGGGEDGPAVEIGKYITENVYVGVEQGTAIDSGGVNVEVELTPSITLEGRTTGRGSDIGVNWERDY</sequence>
<dbReference type="Pfam" id="PF04357">
    <property type="entry name" value="TamB"/>
    <property type="match status" value="1"/>
</dbReference>
<reference evidence="7 8" key="1">
    <citation type="submission" date="2017-09" db="EMBL/GenBank/DDBJ databases">
        <authorList>
            <person name="Ehlers B."/>
            <person name="Leendertz F.H."/>
        </authorList>
    </citation>
    <scope>NUCLEOTIDE SEQUENCE [LARGE SCALE GENOMIC DNA]</scope>
    <source>
        <strain evidence="7 8">USBA 140</strain>
    </source>
</reference>
<evidence type="ECO:0000313" key="7">
    <source>
        <dbReference type="EMBL" id="SOD88958.1"/>
    </source>
</evidence>
<feature type="domain" description="Translocation and assembly module TamB C-terminal" evidence="6">
    <location>
        <begin position="1091"/>
        <end position="1434"/>
    </location>
</feature>
<dbReference type="GO" id="GO:0009306">
    <property type="term" value="P:protein secretion"/>
    <property type="evidence" value="ECO:0007669"/>
    <property type="project" value="InterPro"/>
</dbReference>
<accession>A0A286G0G1</accession>
<keyword evidence="3" id="KW-1133">Transmembrane helix</keyword>
<keyword evidence="2" id="KW-0812">Transmembrane</keyword>
<dbReference type="EMBL" id="OCNJ01000001">
    <property type="protein sequence ID" value="SOD88958.1"/>
    <property type="molecule type" value="Genomic_DNA"/>
</dbReference>
<evidence type="ECO:0000256" key="4">
    <source>
        <dbReference type="ARBA" id="ARBA00023136"/>
    </source>
</evidence>
<evidence type="ECO:0000256" key="5">
    <source>
        <dbReference type="SAM" id="SignalP"/>
    </source>
</evidence>
<dbReference type="GO" id="GO:0005886">
    <property type="term" value="C:plasma membrane"/>
    <property type="evidence" value="ECO:0007669"/>
    <property type="project" value="InterPro"/>
</dbReference>
<organism evidence="7 8">
    <name type="scientific">Caenispirillum bisanense</name>
    <dbReference type="NCBI Taxonomy" id="414052"/>
    <lineage>
        <taxon>Bacteria</taxon>
        <taxon>Pseudomonadati</taxon>
        <taxon>Pseudomonadota</taxon>
        <taxon>Alphaproteobacteria</taxon>
        <taxon>Rhodospirillales</taxon>
        <taxon>Novispirillaceae</taxon>
        <taxon>Caenispirillum</taxon>
    </lineage>
</organism>
<name>A0A286G0G1_9PROT</name>
<dbReference type="InterPro" id="IPR007452">
    <property type="entry name" value="TamB_C"/>
</dbReference>
<gene>
    <name evidence="7" type="ORF">SAMN05421508_10164</name>
</gene>
<dbReference type="RefSeq" id="WP_097276989.1">
    <property type="nucleotide sequence ID" value="NZ_OCNJ01000001.1"/>
</dbReference>
<evidence type="ECO:0000313" key="8">
    <source>
        <dbReference type="Proteomes" id="UP000219621"/>
    </source>
</evidence>
<evidence type="ECO:0000256" key="3">
    <source>
        <dbReference type="ARBA" id="ARBA00022989"/>
    </source>
</evidence>
<feature type="signal peptide" evidence="5">
    <location>
        <begin position="1"/>
        <end position="21"/>
    </location>
</feature>
<protein>
    <submittedName>
        <fullName evidence="7">Autotransporter secretion inner membrane protein TamB</fullName>
    </submittedName>
</protein>